<feature type="non-terminal residue" evidence="1">
    <location>
        <position position="1"/>
    </location>
</feature>
<accession>A0ABP0Z9V9</accession>
<dbReference type="EMBL" id="OZ021743">
    <property type="protein sequence ID" value="CAK9329550.1"/>
    <property type="molecule type" value="Genomic_DNA"/>
</dbReference>
<proteinExistence type="predicted"/>
<gene>
    <name evidence="1" type="ORF">CITCOLO1_LOCUS22019</name>
</gene>
<organism evidence="1 2">
    <name type="scientific">Citrullus colocynthis</name>
    <name type="common">colocynth</name>
    <dbReference type="NCBI Taxonomy" id="252529"/>
    <lineage>
        <taxon>Eukaryota</taxon>
        <taxon>Viridiplantae</taxon>
        <taxon>Streptophyta</taxon>
        <taxon>Embryophyta</taxon>
        <taxon>Tracheophyta</taxon>
        <taxon>Spermatophyta</taxon>
        <taxon>Magnoliopsida</taxon>
        <taxon>eudicotyledons</taxon>
        <taxon>Gunneridae</taxon>
        <taxon>Pentapetalae</taxon>
        <taxon>rosids</taxon>
        <taxon>fabids</taxon>
        <taxon>Cucurbitales</taxon>
        <taxon>Cucurbitaceae</taxon>
        <taxon>Benincaseae</taxon>
        <taxon>Citrullus</taxon>
    </lineage>
</organism>
<evidence type="ECO:0000313" key="1">
    <source>
        <dbReference type="EMBL" id="CAK9329550.1"/>
    </source>
</evidence>
<name>A0ABP0Z9V9_9ROSI</name>
<protein>
    <submittedName>
        <fullName evidence="1">Uncharacterized protein</fullName>
    </submittedName>
</protein>
<reference evidence="1 2" key="1">
    <citation type="submission" date="2024-03" db="EMBL/GenBank/DDBJ databases">
        <authorList>
            <person name="Gkanogiannis A."/>
            <person name="Becerra Lopez-Lavalle L."/>
        </authorList>
    </citation>
    <scope>NUCLEOTIDE SEQUENCE [LARGE SCALE GENOMIC DNA]</scope>
</reference>
<dbReference type="Proteomes" id="UP001642487">
    <property type="component" value="Chromosome 9"/>
</dbReference>
<sequence length="85" mass="8614">VAPVPALPLSSSLIGGYRVVGGCCGSSEFVDLPQICINRRRSLHISVTAPLDVTLCHQSAARLGVAAEAASPMGLAGQKWDGVGG</sequence>
<keyword evidence="2" id="KW-1185">Reference proteome</keyword>
<feature type="non-terminal residue" evidence="1">
    <location>
        <position position="85"/>
    </location>
</feature>
<evidence type="ECO:0000313" key="2">
    <source>
        <dbReference type="Proteomes" id="UP001642487"/>
    </source>
</evidence>